<evidence type="ECO:0000256" key="2">
    <source>
        <dbReference type="ARBA" id="ARBA00074555"/>
    </source>
</evidence>
<dbReference type="KEGG" id="salm:D0Y50_02700"/>
<dbReference type="InterPro" id="IPR011251">
    <property type="entry name" value="Luciferase-like_dom"/>
</dbReference>
<dbReference type="Gene3D" id="3.20.20.30">
    <property type="entry name" value="Luciferase-like domain"/>
    <property type="match status" value="1"/>
</dbReference>
<organism evidence="4 5">
    <name type="scientific">Salinimonas sediminis</name>
    <dbReference type="NCBI Taxonomy" id="2303538"/>
    <lineage>
        <taxon>Bacteria</taxon>
        <taxon>Pseudomonadati</taxon>
        <taxon>Pseudomonadota</taxon>
        <taxon>Gammaproteobacteria</taxon>
        <taxon>Alteromonadales</taxon>
        <taxon>Alteromonadaceae</taxon>
        <taxon>Alteromonas/Salinimonas group</taxon>
        <taxon>Salinimonas</taxon>
    </lineage>
</organism>
<evidence type="ECO:0000313" key="5">
    <source>
        <dbReference type="Proteomes" id="UP000262073"/>
    </source>
</evidence>
<reference evidence="4 5" key="1">
    <citation type="submission" date="2018-08" db="EMBL/GenBank/DDBJ databases">
        <title>Salinimonas sediminis sp. nov., a piezophilic bacterium isolated from a deep-sea sediment sample from the New Britain Trench.</title>
        <authorList>
            <person name="Cao J."/>
        </authorList>
    </citation>
    <scope>NUCLEOTIDE SEQUENCE [LARGE SCALE GENOMIC DNA]</scope>
    <source>
        <strain evidence="4 5">N102</strain>
    </source>
</reference>
<dbReference type="EMBL" id="CP031769">
    <property type="protein sequence ID" value="AXR05370.1"/>
    <property type="molecule type" value="Genomic_DNA"/>
</dbReference>
<keyword evidence="5" id="KW-1185">Reference proteome</keyword>
<proteinExistence type="predicted"/>
<evidence type="ECO:0000313" key="4">
    <source>
        <dbReference type="EMBL" id="AXR05370.1"/>
    </source>
</evidence>
<gene>
    <name evidence="4" type="ORF">D0Y50_02700</name>
</gene>
<accession>A0A346NIL3</accession>
<evidence type="ECO:0000259" key="3">
    <source>
        <dbReference type="Pfam" id="PF00296"/>
    </source>
</evidence>
<dbReference type="InterPro" id="IPR019949">
    <property type="entry name" value="CmoO-like"/>
</dbReference>
<comment type="similarity">
    <text evidence="1">To bacterial alkanal monooxygenase alpha and beta chains.</text>
</comment>
<dbReference type="Pfam" id="PF00296">
    <property type="entry name" value="Bac_luciferase"/>
    <property type="match status" value="1"/>
</dbReference>
<dbReference type="NCBIfam" id="TIGR03558">
    <property type="entry name" value="oxido_grp_1"/>
    <property type="match status" value="1"/>
</dbReference>
<dbReference type="CDD" id="cd00347">
    <property type="entry name" value="Flavin_utilizing_monoxygenases"/>
    <property type="match status" value="1"/>
</dbReference>
<evidence type="ECO:0000256" key="1">
    <source>
        <dbReference type="ARBA" id="ARBA00007789"/>
    </source>
</evidence>
<dbReference type="InterPro" id="IPR050766">
    <property type="entry name" value="Bact_Lucif_Oxidored"/>
</dbReference>
<sequence>MSRRIPFSILDLAHVGQDNTVRDAILKSQTIARLAEETGYQRVWLAEHHGMRGVASAATAVMLAGIGSVTRNIRIGSGGIMLPNHAPLVIAEQFGTLAAMYPNRIDLGLGRAPGTDMATARALRRNLQGAVEDYPADVAQLQTYLGDATEDMPVIAVPGEGSKVPLWLLGSSLYSAQLAGKMGLPYSFASHFAPDALHDAIRLYQINFKASQQRSQPYVSAGVMVVVGQTPEEAQYLFTSVQQQFANLRRGVNAPMPAPVNDIYSVLSEHEVSAINSTLRYAAVGTPEAVEQQLSDFAEASGVDEIILSFPISDEQKCLKAISQVGQMVNVKADPDWL</sequence>
<dbReference type="GO" id="GO:0016705">
    <property type="term" value="F:oxidoreductase activity, acting on paired donors, with incorporation or reduction of molecular oxygen"/>
    <property type="evidence" value="ECO:0007669"/>
    <property type="project" value="InterPro"/>
</dbReference>
<protein>
    <recommendedName>
        <fullName evidence="2">Luciferase-like monooxygenase</fullName>
    </recommendedName>
</protein>
<dbReference type="GO" id="GO:0005829">
    <property type="term" value="C:cytosol"/>
    <property type="evidence" value="ECO:0007669"/>
    <property type="project" value="TreeGrafter"/>
</dbReference>
<dbReference type="SUPFAM" id="SSF51679">
    <property type="entry name" value="Bacterial luciferase-like"/>
    <property type="match status" value="1"/>
</dbReference>
<dbReference type="RefSeq" id="WP_117315363.1">
    <property type="nucleotide sequence ID" value="NZ_CP031769.1"/>
</dbReference>
<dbReference type="PANTHER" id="PTHR30137:SF6">
    <property type="entry name" value="LUCIFERASE-LIKE MONOOXYGENASE"/>
    <property type="match status" value="1"/>
</dbReference>
<name>A0A346NIL3_9ALTE</name>
<dbReference type="OrthoDB" id="7903015at2"/>
<feature type="domain" description="Luciferase-like" evidence="3">
    <location>
        <begin position="7"/>
        <end position="304"/>
    </location>
</feature>
<dbReference type="PANTHER" id="PTHR30137">
    <property type="entry name" value="LUCIFERASE-LIKE MONOOXYGENASE"/>
    <property type="match status" value="1"/>
</dbReference>
<dbReference type="InterPro" id="IPR036661">
    <property type="entry name" value="Luciferase-like_sf"/>
</dbReference>
<dbReference type="Proteomes" id="UP000262073">
    <property type="component" value="Chromosome"/>
</dbReference>
<dbReference type="FunFam" id="3.20.20.30:FF:000002">
    <property type="entry name" value="LLM class flavin-dependent oxidoreductase"/>
    <property type="match status" value="1"/>
</dbReference>
<dbReference type="AlphaFoldDB" id="A0A346NIL3"/>